<dbReference type="RefSeq" id="WP_157824683.1">
    <property type="nucleotide sequence ID" value="NZ_CP068229.1"/>
</dbReference>
<dbReference type="EMBL" id="UGYO01000002">
    <property type="protein sequence ID" value="SUJ00115.1"/>
    <property type="molecule type" value="Genomic_DNA"/>
</dbReference>
<dbReference type="AlphaFoldDB" id="A0A380BEE1"/>
<proteinExistence type="predicted"/>
<organism evidence="1 2">
    <name type="scientific">Shewanella algae</name>
    <dbReference type="NCBI Taxonomy" id="38313"/>
    <lineage>
        <taxon>Bacteria</taxon>
        <taxon>Pseudomonadati</taxon>
        <taxon>Pseudomonadota</taxon>
        <taxon>Gammaproteobacteria</taxon>
        <taxon>Alteromonadales</taxon>
        <taxon>Shewanellaceae</taxon>
        <taxon>Shewanella</taxon>
    </lineage>
</organism>
<accession>A0A380BEE1</accession>
<name>A0A380BEE1_9GAMM</name>
<protein>
    <submittedName>
        <fullName evidence="1">Uncharacterized protein</fullName>
    </submittedName>
</protein>
<keyword evidence="2" id="KW-1185">Reference proteome</keyword>
<evidence type="ECO:0000313" key="2">
    <source>
        <dbReference type="Proteomes" id="UP000254069"/>
    </source>
</evidence>
<reference evidence="1 2" key="1">
    <citation type="submission" date="2018-06" db="EMBL/GenBank/DDBJ databases">
        <authorList>
            <consortium name="Pathogen Informatics"/>
            <person name="Doyle S."/>
        </authorList>
    </citation>
    <scope>NUCLEOTIDE SEQUENCE [LARGE SCALE GENOMIC DNA]</scope>
    <source>
        <strain evidence="1 2">NCTC10738</strain>
    </source>
</reference>
<gene>
    <name evidence="1" type="ORF">NCTC10738_03044</name>
</gene>
<evidence type="ECO:0000313" key="1">
    <source>
        <dbReference type="EMBL" id="SUJ00115.1"/>
    </source>
</evidence>
<sequence>MSHYISISSLNVQLMSLASLAIAGEDLCRRYMYKSNISMYDKESYSRTLKLSVSESLIELAVKLRTFDEFCPFDPENDIDIYENKTNKESKNLRFICNKIIHADEVHLDYQGNRNYNNDFTWWGGQITLSGKQGKNSWVFFFDVVQFCDSAIDFLYKMQQVIESKQTKSNDLLQHS</sequence>
<dbReference type="Proteomes" id="UP000254069">
    <property type="component" value="Unassembled WGS sequence"/>
</dbReference>